<comment type="caution">
    <text evidence="1">The sequence shown here is derived from an EMBL/GenBank/DDBJ whole genome shotgun (WGS) entry which is preliminary data.</text>
</comment>
<reference evidence="1" key="1">
    <citation type="submission" date="2020-08" db="EMBL/GenBank/DDBJ databases">
        <title>Multicomponent nature underlies the extraordinary mechanical properties of spider dragline silk.</title>
        <authorList>
            <person name="Kono N."/>
            <person name="Nakamura H."/>
            <person name="Mori M."/>
            <person name="Yoshida Y."/>
            <person name="Ohtoshi R."/>
            <person name="Malay A.D."/>
            <person name="Moran D.A.P."/>
            <person name="Tomita M."/>
            <person name="Numata K."/>
            <person name="Arakawa K."/>
        </authorList>
    </citation>
    <scope>NUCLEOTIDE SEQUENCE</scope>
</reference>
<accession>A0A8X7BYV3</accession>
<dbReference type="EMBL" id="BMAV01005644">
    <property type="protein sequence ID" value="GFY46864.1"/>
    <property type="molecule type" value="Genomic_DNA"/>
</dbReference>
<protein>
    <submittedName>
        <fullName evidence="1">Uncharacterized protein</fullName>
    </submittedName>
</protein>
<gene>
    <name evidence="1" type="ORF">TNIN_172901</name>
</gene>
<dbReference type="AlphaFoldDB" id="A0A8X7BYV3"/>
<name>A0A8X7BYV3_9ARAC</name>
<keyword evidence="2" id="KW-1185">Reference proteome</keyword>
<proteinExistence type="predicted"/>
<sequence length="75" mass="8932">MGRKVEYWSRSQSSKFTGQVIEINEFYHRKYLTKSPLGDYYTFPAIDDEGCVEFSDICCILREPNFDSRDHCFFN</sequence>
<dbReference type="Proteomes" id="UP000886998">
    <property type="component" value="Unassembled WGS sequence"/>
</dbReference>
<organism evidence="1 2">
    <name type="scientific">Trichonephila inaurata madagascariensis</name>
    <dbReference type="NCBI Taxonomy" id="2747483"/>
    <lineage>
        <taxon>Eukaryota</taxon>
        <taxon>Metazoa</taxon>
        <taxon>Ecdysozoa</taxon>
        <taxon>Arthropoda</taxon>
        <taxon>Chelicerata</taxon>
        <taxon>Arachnida</taxon>
        <taxon>Araneae</taxon>
        <taxon>Araneomorphae</taxon>
        <taxon>Entelegynae</taxon>
        <taxon>Araneoidea</taxon>
        <taxon>Nephilidae</taxon>
        <taxon>Trichonephila</taxon>
        <taxon>Trichonephila inaurata</taxon>
    </lineage>
</organism>
<evidence type="ECO:0000313" key="2">
    <source>
        <dbReference type="Proteomes" id="UP000886998"/>
    </source>
</evidence>
<evidence type="ECO:0000313" key="1">
    <source>
        <dbReference type="EMBL" id="GFY46864.1"/>
    </source>
</evidence>